<dbReference type="InterPro" id="IPR036390">
    <property type="entry name" value="WH_DNA-bd_sf"/>
</dbReference>
<dbReference type="SUPFAM" id="SSF55781">
    <property type="entry name" value="GAF domain-like"/>
    <property type="match status" value="1"/>
</dbReference>
<dbReference type="PANTHER" id="PTHR30136">
    <property type="entry name" value="HELIX-TURN-HELIX TRANSCRIPTIONAL REGULATOR, ICLR FAMILY"/>
    <property type="match status" value="1"/>
</dbReference>
<dbReference type="InterPro" id="IPR050707">
    <property type="entry name" value="HTH_MetabolicPath_Reg"/>
</dbReference>
<accession>C0GIL8</accession>
<dbReference type="Gene3D" id="1.10.10.10">
    <property type="entry name" value="Winged helix-like DNA-binding domain superfamily/Winged helix DNA-binding domain"/>
    <property type="match status" value="1"/>
</dbReference>
<dbReference type="eggNOG" id="COG1414">
    <property type="taxonomic scope" value="Bacteria"/>
</dbReference>
<evidence type="ECO:0000256" key="5">
    <source>
        <dbReference type="ARBA" id="ARBA00070406"/>
    </source>
</evidence>
<dbReference type="SMART" id="SM00346">
    <property type="entry name" value="HTH_ICLR"/>
    <property type="match status" value="1"/>
</dbReference>
<sequence>MKGSHDRHTVQSVERALKILIVLAEAGTPLTLTQIRDKADLNISTAHRLLHTLMNDGFINQDKDNGKYLLGLRTFEVGHAALYSMDIRTTARPFLQELVDRCNETTNLAILDQGEVVYIDQIESLNMIKIFARVGSRGPAHCVGAGKALLAQLSDRELKLFIEQKAPLERFTEFTICDPEKLIAEMAKIRKHGYALDNGELEEGVRCVAVPVWDYENKAIAAISVSGPDTRLTDAFILERLIPEVMAAADKISERLGHRKR</sequence>
<dbReference type="Proteomes" id="UP000006443">
    <property type="component" value="Unassembled WGS sequence"/>
</dbReference>
<dbReference type="InterPro" id="IPR029016">
    <property type="entry name" value="GAF-like_dom_sf"/>
</dbReference>
<evidence type="ECO:0000256" key="3">
    <source>
        <dbReference type="ARBA" id="ARBA00023163"/>
    </source>
</evidence>
<dbReference type="InterPro" id="IPR014757">
    <property type="entry name" value="Tscrpt_reg_IclR_C"/>
</dbReference>
<keyword evidence="3" id="KW-0804">Transcription</keyword>
<gene>
    <name evidence="8" type="ORF">DealDRAFT_2327</name>
</gene>
<comment type="function">
    <text evidence="4">May be an activator protein for the gylABX operon.</text>
</comment>
<name>C0GIL8_DETAL</name>
<dbReference type="GO" id="GO:0003700">
    <property type="term" value="F:DNA-binding transcription factor activity"/>
    <property type="evidence" value="ECO:0007669"/>
    <property type="project" value="TreeGrafter"/>
</dbReference>
<dbReference type="FunFam" id="1.10.10.10:FF:000056">
    <property type="entry name" value="IclR family transcriptional regulator"/>
    <property type="match status" value="1"/>
</dbReference>
<keyword evidence="1" id="KW-0805">Transcription regulation</keyword>
<evidence type="ECO:0000256" key="1">
    <source>
        <dbReference type="ARBA" id="ARBA00023015"/>
    </source>
</evidence>
<dbReference type="PROSITE" id="PS51078">
    <property type="entry name" value="ICLR_ED"/>
    <property type="match status" value="1"/>
</dbReference>
<feature type="domain" description="IclR-ED" evidence="7">
    <location>
        <begin position="73"/>
        <end position="258"/>
    </location>
</feature>
<dbReference type="EMBL" id="ACJM01000012">
    <property type="protein sequence ID" value="EEG76879.1"/>
    <property type="molecule type" value="Genomic_DNA"/>
</dbReference>
<keyword evidence="2" id="KW-0238">DNA-binding</keyword>
<dbReference type="InterPro" id="IPR036388">
    <property type="entry name" value="WH-like_DNA-bd_sf"/>
</dbReference>
<dbReference type="SUPFAM" id="SSF46785">
    <property type="entry name" value="Winged helix' DNA-binding domain"/>
    <property type="match status" value="1"/>
</dbReference>
<dbReference type="PROSITE" id="PS51077">
    <property type="entry name" value="HTH_ICLR"/>
    <property type="match status" value="1"/>
</dbReference>
<protein>
    <recommendedName>
        <fullName evidence="5">Glycerol operon regulatory protein</fullName>
    </recommendedName>
</protein>
<comment type="caution">
    <text evidence="8">The sequence shown here is derived from an EMBL/GenBank/DDBJ whole genome shotgun (WGS) entry which is preliminary data.</text>
</comment>
<evidence type="ECO:0000256" key="2">
    <source>
        <dbReference type="ARBA" id="ARBA00023125"/>
    </source>
</evidence>
<dbReference type="GO" id="GO:0045892">
    <property type="term" value="P:negative regulation of DNA-templated transcription"/>
    <property type="evidence" value="ECO:0007669"/>
    <property type="project" value="TreeGrafter"/>
</dbReference>
<dbReference type="OrthoDB" id="9791752at2"/>
<evidence type="ECO:0000256" key="4">
    <source>
        <dbReference type="ARBA" id="ARBA00058938"/>
    </source>
</evidence>
<dbReference type="RefSeq" id="WP_008517602.1">
    <property type="nucleotide sequence ID" value="NZ_ACJM01000012.1"/>
</dbReference>
<feature type="domain" description="HTH iclR-type" evidence="6">
    <location>
        <begin position="10"/>
        <end position="72"/>
    </location>
</feature>
<dbReference type="GO" id="GO:0003677">
    <property type="term" value="F:DNA binding"/>
    <property type="evidence" value="ECO:0007669"/>
    <property type="project" value="UniProtKB-KW"/>
</dbReference>
<proteinExistence type="predicted"/>
<dbReference type="InterPro" id="IPR005471">
    <property type="entry name" value="Tscrpt_reg_IclR_N"/>
</dbReference>
<evidence type="ECO:0000259" key="6">
    <source>
        <dbReference type="PROSITE" id="PS51077"/>
    </source>
</evidence>
<dbReference type="Gene3D" id="3.30.450.40">
    <property type="match status" value="1"/>
</dbReference>
<dbReference type="PANTHER" id="PTHR30136:SF35">
    <property type="entry name" value="HTH-TYPE TRANSCRIPTIONAL REGULATOR RV1719"/>
    <property type="match status" value="1"/>
</dbReference>
<dbReference type="AlphaFoldDB" id="C0GIL8"/>
<dbReference type="Pfam" id="PF09339">
    <property type="entry name" value="HTH_IclR"/>
    <property type="match status" value="1"/>
</dbReference>
<keyword evidence="9" id="KW-1185">Reference proteome</keyword>
<evidence type="ECO:0000313" key="8">
    <source>
        <dbReference type="EMBL" id="EEG76879.1"/>
    </source>
</evidence>
<dbReference type="Pfam" id="PF01614">
    <property type="entry name" value="IclR_C"/>
    <property type="match status" value="1"/>
</dbReference>
<evidence type="ECO:0000259" key="7">
    <source>
        <dbReference type="PROSITE" id="PS51078"/>
    </source>
</evidence>
<evidence type="ECO:0000313" key="9">
    <source>
        <dbReference type="Proteomes" id="UP000006443"/>
    </source>
</evidence>
<dbReference type="STRING" id="555088.DealDRAFT_2327"/>
<reference evidence="8 9" key="1">
    <citation type="submission" date="2009-02" db="EMBL/GenBank/DDBJ databases">
        <title>Sequencing of the draft genome and assembly of Dethiobacter alkaliphilus AHT 1.</title>
        <authorList>
            <consortium name="US DOE Joint Genome Institute (JGI-PGF)"/>
            <person name="Lucas S."/>
            <person name="Copeland A."/>
            <person name="Lapidus A."/>
            <person name="Glavina del Rio T."/>
            <person name="Dalin E."/>
            <person name="Tice H."/>
            <person name="Bruce D."/>
            <person name="Goodwin L."/>
            <person name="Pitluck S."/>
            <person name="Larimer F."/>
            <person name="Land M.L."/>
            <person name="Hauser L."/>
            <person name="Muyzer G."/>
        </authorList>
    </citation>
    <scope>NUCLEOTIDE SEQUENCE [LARGE SCALE GENOMIC DNA]</scope>
    <source>
        <strain evidence="8 9">AHT 1</strain>
    </source>
</reference>
<organism evidence="8 9">
    <name type="scientific">Dethiobacter alkaliphilus AHT 1</name>
    <dbReference type="NCBI Taxonomy" id="555088"/>
    <lineage>
        <taxon>Bacteria</taxon>
        <taxon>Bacillati</taxon>
        <taxon>Bacillota</taxon>
        <taxon>Dethiobacteria</taxon>
        <taxon>Dethiobacterales</taxon>
        <taxon>Dethiobacteraceae</taxon>
        <taxon>Dethiobacter</taxon>
    </lineage>
</organism>